<reference evidence="1 2" key="2">
    <citation type="submission" date="2018-12" db="EMBL/GenBank/DDBJ databases">
        <title>Rhizobacter gummiphilus sp. nov., a rubber-degrading bacterium isolated from the soil of a botanical garden in Japan.</title>
        <authorList>
            <person name="Shunsuke S.S."/>
        </authorList>
    </citation>
    <scope>NUCLEOTIDE SEQUENCE [LARGE SCALE GENOMIC DNA]</scope>
    <source>
        <strain evidence="1 2">S-16</strain>
    </source>
</reference>
<dbReference type="EMBL" id="QUSW01000008">
    <property type="protein sequence ID" value="RQP22159.1"/>
    <property type="molecule type" value="Genomic_DNA"/>
</dbReference>
<proteinExistence type="predicted"/>
<gene>
    <name evidence="1" type="ORF">DZC73_24480</name>
</gene>
<dbReference type="AlphaFoldDB" id="A0A3N7JLJ9"/>
<comment type="caution">
    <text evidence="1">The sequence shown here is derived from an EMBL/GenBank/DDBJ whole genome shotgun (WGS) entry which is preliminary data.</text>
</comment>
<keyword evidence="2" id="KW-1185">Reference proteome</keyword>
<dbReference type="RefSeq" id="WP_124543006.1">
    <property type="nucleotide sequence ID" value="NZ_QUSW01000008.1"/>
</dbReference>
<reference evidence="1 2" key="1">
    <citation type="submission" date="2018-08" db="EMBL/GenBank/DDBJ databases">
        <authorList>
            <person name="Khan S.A."/>
            <person name="Jeon C.O."/>
            <person name="Chun B.H."/>
            <person name="Jeong S.E."/>
        </authorList>
    </citation>
    <scope>NUCLEOTIDE SEQUENCE [LARGE SCALE GENOMIC DNA]</scope>
    <source>
        <strain evidence="1 2">S-16</strain>
    </source>
</reference>
<name>A0A3N7JLJ9_9BURK</name>
<evidence type="ECO:0000313" key="2">
    <source>
        <dbReference type="Proteomes" id="UP000267464"/>
    </source>
</evidence>
<evidence type="ECO:0000313" key="1">
    <source>
        <dbReference type="EMBL" id="RQP22159.1"/>
    </source>
</evidence>
<protein>
    <submittedName>
        <fullName evidence="1">Uncharacterized protein</fullName>
    </submittedName>
</protein>
<accession>A0A3N7JLJ9</accession>
<sequence length="68" mass="8104">MAVWTSYPSMPQRPWQDLFARYLETLRPEISEDVRRELAAVMWIECCDLTPFEAAELEAASWREFRAH</sequence>
<dbReference type="Proteomes" id="UP000267464">
    <property type="component" value="Unassembled WGS sequence"/>
</dbReference>
<organism evidence="1 2">
    <name type="scientific">Piscinibacter terrae</name>
    <dbReference type="NCBI Taxonomy" id="2496871"/>
    <lineage>
        <taxon>Bacteria</taxon>
        <taxon>Pseudomonadati</taxon>
        <taxon>Pseudomonadota</taxon>
        <taxon>Betaproteobacteria</taxon>
        <taxon>Burkholderiales</taxon>
        <taxon>Sphaerotilaceae</taxon>
        <taxon>Piscinibacter</taxon>
    </lineage>
</organism>